<proteinExistence type="predicted"/>
<protein>
    <submittedName>
        <fullName evidence="1">Uncharacterized protein</fullName>
    </submittedName>
</protein>
<dbReference type="Proteomes" id="UP001234297">
    <property type="component" value="Chromosome 1"/>
</dbReference>
<sequence length="224" mass="24073">MGDGRRKTGAKAFSDAGDGRRNATGTEGGSGPAAPAIDPRDGDALQMARKKSSTAKLPSGPVPLPVVGSLFTLGDKPNESLTELAKSYGPLMTLRLAQRALLAFSQPKQDWRKLRSICSTPRGLTLPKTCVAPRCKSFSTTCERRAKRDIIVAGSETSASTVEWAMAELLNNPKVMAEARAELIESIIKGKSIEESDISRLTYLQAVVKETFRLHPPAPPQSRI</sequence>
<reference evidence="1 2" key="1">
    <citation type="journal article" date="2022" name="Hortic Res">
        <title>A haplotype resolved chromosomal level avocado genome allows analysis of novel avocado genes.</title>
        <authorList>
            <person name="Nath O."/>
            <person name="Fletcher S.J."/>
            <person name="Hayward A."/>
            <person name="Shaw L.M."/>
            <person name="Masouleh A.K."/>
            <person name="Furtado A."/>
            <person name="Henry R.J."/>
            <person name="Mitter N."/>
        </authorList>
    </citation>
    <scope>NUCLEOTIDE SEQUENCE [LARGE SCALE GENOMIC DNA]</scope>
    <source>
        <strain evidence="2">cv. Hass</strain>
    </source>
</reference>
<organism evidence="1 2">
    <name type="scientific">Persea americana</name>
    <name type="common">Avocado</name>
    <dbReference type="NCBI Taxonomy" id="3435"/>
    <lineage>
        <taxon>Eukaryota</taxon>
        <taxon>Viridiplantae</taxon>
        <taxon>Streptophyta</taxon>
        <taxon>Embryophyta</taxon>
        <taxon>Tracheophyta</taxon>
        <taxon>Spermatophyta</taxon>
        <taxon>Magnoliopsida</taxon>
        <taxon>Magnoliidae</taxon>
        <taxon>Laurales</taxon>
        <taxon>Lauraceae</taxon>
        <taxon>Persea</taxon>
    </lineage>
</organism>
<comment type="caution">
    <text evidence="1">The sequence shown here is derived from an EMBL/GenBank/DDBJ whole genome shotgun (WGS) entry which is preliminary data.</text>
</comment>
<name>A0ACC2MWU0_PERAE</name>
<evidence type="ECO:0000313" key="1">
    <source>
        <dbReference type="EMBL" id="KAJ8650115.1"/>
    </source>
</evidence>
<gene>
    <name evidence="1" type="ORF">MRB53_003138</name>
</gene>
<dbReference type="EMBL" id="CM056809">
    <property type="protein sequence ID" value="KAJ8650115.1"/>
    <property type="molecule type" value="Genomic_DNA"/>
</dbReference>
<accession>A0ACC2MWU0</accession>
<keyword evidence="2" id="KW-1185">Reference proteome</keyword>
<evidence type="ECO:0000313" key="2">
    <source>
        <dbReference type="Proteomes" id="UP001234297"/>
    </source>
</evidence>